<name>A0ABD5Z0Q4_9EURY</name>
<keyword evidence="2" id="KW-1185">Reference proteome</keyword>
<dbReference type="AlphaFoldDB" id="A0ABD5Z0Q4"/>
<dbReference type="Proteomes" id="UP001596447">
    <property type="component" value="Unassembled WGS sequence"/>
</dbReference>
<dbReference type="RefSeq" id="WP_279528713.1">
    <property type="nucleotide sequence ID" value="NZ_CP122312.1"/>
</dbReference>
<dbReference type="EMBL" id="JBHTAR010000011">
    <property type="protein sequence ID" value="MFC7198755.1"/>
    <property type="molecule type" value="Genomic_DNA"/>
</dbReference>
<reference evidence="1 2" key="1">
    <citation type="journal article" date="2019" name="Int. J. Syst. Evol. Microbiol.">
        <title>The Global Catalogue of Microorganisms (GCM) 10K type strain sequencing project: providing services to taxonomists for standard genome sequencing and annotation.</title>
        <authorList>
            <consortium name="The Broad Institute Genomics Platform"/>
            <consortium name="The Broad Institute Genome Sequencing Center for Infectious Disease"/>
            <person name="Wu L."/>
            <person name="Ma J."/>
        </authorList>
    </citation>
    <scope>NUCLEOTIDE SEQUENCE [LARGE SCALE GENOMIC DNA]</scope>
    <source>
        <strain evidence="1 2">XZGYJ-43</strain>
    </source>
</reference>
<gene>
    <name evidence="1" type="ORF">ACFQJ9_04860</name>
</gene>
<sequence>MTDTLELPNGDVVDTDDVFLFNDYPFQFVPLDHEEYAFLLSPLYWGDSGMDVPFEDREELASQWGPESEGRLTAEEWAAWLDHARDDDRFGDAELDTVATELPLPASSTTERDDESSLATRVRRTLGI</sequence>
<evidence type="ECO:0000313" key="1">
    <source>
        <dbReference type="EMBL" id="MFC7198755.1"/>
    </source>
</evidence>
<protein>
    <submittedName>
        <fullName evidence="1">Uncharacterized protein</fullName>
    </submittedName>
</protein>
<evidence type="ECO:0000313" key="2">
    <source>
        <dbReference type="Proteomes" id="UP001596447"/>
    </source>
</evidence>
<comment type="caution">
    <text evidence="1">The sequence shown here is derived from an EMBL/GenBank/DDBJ whole genome shotgun (WGS) entry which is preliminary data.</text>
</comment>
<accession>A0ABD5Z0Q4</accession>
<proteinExistence type="predicted"/>
<organism evidence="1 2">
    <name type="scientific">Halospeciosus flavus</name>
    <dbReference type="NCBI Taxonomy" id="3032283"/>
    <lineage>
        <taxon>Archaea</taxon>
        <taxon>Methanobacteriati</taxon>
        <taxon>Methanobacteriota</taxon>
        <taxon>Stenosarchaea group</taxon>
        <taxon>Halobacteria</taxon>
        <taxon>Halobacteriales</taxon>
        <taxon>Halobacteriaceae</taxon>
        <taxon>Halospeciosus</taxon>
    </lineage>
</organism>